<dbReference type="InterPro" id="IPR036890">
    <property type="entry name" value="HATPase_C_sf"/>
</dbReference>
<evidence type="ECO:0000259" key="2">
    <source>
        <dbReference type="Pfam" id="PF13581"/>
    </source>
</evidence>
<comment type="caution">
    <text evidence="4">The sequence shown here is derived from an EMBL/GenBank/DDBJ whole genome shotgun (WGS) entry which is preliminary data.</text>
</comment>
<evidence type="ECO:0000256" key="1">
    <source>
        <dbReference type="ARBA" id="ARBA00022527"/>
    </source>
</evidence>
<dbReference type="SUPFAM" id="SSF55874">
    <property type="entry name" value="ATPase domain of HSP90 chaperone/DNA topoisomerase II/histidine kinase"/>
    <property type="match status" value="1"/>
</dbReference>
<dbReference type="Pfam" id="PF13581">
    <property type="entry name" value="HATPase_c_2"/>
    <property type="match status" value="1"/>
</dbReference>
<evidence type="ECO:0000313" key="4">
    <source>
        <dbReference type="EMBL" id="GHH28712.1"/>
    </source>
</evidence>
<organism evidence="4 5">
    <name type="scientific">Lentzea cavernae</name>
    <dbReference type="NCBI Taxonomy" id="2020703"/>
    <lineage>
        <taxon>Bacteria</taxon>
        <taxon>Bacillati</taxon>
        <taxon>Actinomycetota</taxon>
        <taxon>Actinomycetes</taxon>
        <taxon>Pseudonocardiales</taxon>
        <taxon>Pseudonocardiaceae</taxon>
        <taxon>Lentzea</taxon>
    </lineage>
</organism>
<keyword evidence="1" id="KW-0808">Transferase</keyword>
<evidence type="ECO:0000313" key="5">
    <source>
        <dbReference type="Proteomes" id="UP000605568"/>
    </source>
</evidence>
<accession>A0ABQ3M7B2</accession>
<keyword evidence="5" id="KW-1185">Reference proteome</keyword>
<dbReference type="InterPro" id="IPR003594">
    <property type="entry name" value="HATPase_dom"/>
</dbReference>
<dbReference type="InterPro" id="IPR050267">
    <property type="entry name" value="Anti-sigma-factor_SerPK"/>
</dbReference>
<name>A0ABQ3M7B2_9PSEU</name>
<evidence type="ECO:0000259" key="3">
    <source>
        <dbReference type="Pfam" id="PF14417"/>
    </source>
</evidence>
<keyword evidence="1" id="KW-0723">Serine/threonine-protein kinase</keyword>
<feature type="domain" description="MEDS" evidence="3">
    <location>
        <begin position="27"/>
        <end position="169"/>
    </location>
</feature>
<dbReference type="InterPro" id="IPR047718">
    <property type="entry name" value="RsbA-like_anti_sig"/>
</dbReference>
<proteinExistence type="predicted"/>
<dbReference type="Gene3D" id="3.30.565.10">
    <property type="entry name" value="Histidine kinase-like ATPase, C-terminal domain"/>
    <property type="match status" value="1"/>
</dbReference>
<dbReference type="NCBIfam" id="NF041045">
    <property type="entry name" value="RsbA_anti_sig"/>
    <property type="match status" value="1"/>
</dbReference>
<sequence length="326" mass="34571">MSDEVHVPSDGSREARVTSVVVTGFYHETAFYGSDDDFLAHAVPFLEDGLRAGEPSVVACTESNSSLLRAALGDAAVIYRPGADQYSRPSDAISSYRDLFREHTADGAQQMRVVGDVPHPGMGARWDWWARYEAAVNQAYAEFPVWGLCPYDTRTTPAEVLADVVRTHPNVATTPGTHEANSGYREGLAASSQVPDVLEQGAPVVELVDPSAGAVREAVGAAIGGMSLSEDDAHDVVYAASEVVTNGLTHGVAPVRFRLWADGSRVLVAVTDRGNGPSDPLAGLVPTTETLSAGLGLWILHRTCDYVSMGREGDGFTVRVSVGGQT</sequence>
<keyword evidence="1" id="KW-0418">Kinase</keyword>
<gene>
    <name evidence="4" type="ORF">GCM10017774_03350</name>
</gene>
<dbReference type="PANTHER" id="PTHR35526:SF3">
    <property type="entry name" value="ANTI-SIGMA-F FACTOR RSBW"/>
    <property type="match status" value="1"/>
</dbReference>
<dbReference type="InterPro" id="IPR025847">
    <property type="entry name" value="MEDS_domain"/>
</dbReference>
<feature type="domain" description="Histidine kinase/HSP90-like ATPase" evidence="2">
    <location>
        <begin position="213"/>
        <end position="321"/>
    </location>
</feature>
<protein>
    <submittedName>
        <fullName evidence="4">Anti-sigma regulatory factor</fullName>
    </submittedName>
</protein>
<dbReference type="Pfam" id="PF14417">
    <property type="entry name" value="MEDS"/>
    <property type="match status" value="1"/>
</dbReference>
<dbReference type="PANTHER" id="PTHR35526">
    <property type="entry name" value="ANTI-SIGMA-F FACTOR RSBW-RELATED"/>
    <property type="match status" value="1"/>
</dbReference>
<dbReference type="EMBL" id="BNAR01000001">
    <property type="protein sequence ID" value="GHH28712.1"/>
    <property type="molecule type" value="Genomic_DNA"/>
</dbReference>
<dbReference type="CDD" id="cd16936">
    <property type="entry name" value="HATPase_RsbW-like"/>
    <property type="match status" value="1"/>
</dbReference>
<dbReference type="Proteomes" id="UP000605568">
    <property type="component" value="Unassembled WGS sequence"/>
</dbReference>
<reference evidence="5" key="1">
    <citation type="journal article" date="2019" name="Int. J. Syst. Evol. Microbiol.">
        <title>The Global Catalogue of Microorganisms (GCM) 10K type strain sequencing project: providing services to taxonomists for standard genome sequencing and annotation.</title>
        <authorList>
            <consortium name="The Broad Institute Genomics Platform"/>
            <consortium name="The Broad Institute Genome Sequencing Center for Infectious Disease"/>
            <person name="Wu L."/>
            <person name="Ma J."/>
        </authorList>
    </citation>
    <scope>NUCLEOTIDE SEQUENCE [LARGE SCALE GENOMIC DNA]</scope>
    <source>
        <strain evidence="5">CGMCC 4.7367</strain>
    </source>
</reference>